<reference evidence="2" key="1">
    <citation type="journal article" date="2019" name="Int. J. Syst. Evol. Microbiol.">
        <title>The Global Catalogue of Microorganisms (GCM) 10K type strain sequencing project: providing services to taxonomists for standard genome sequencing and annotation.</title>
        <authorList>
            <consortium name="The Broad Institute Genomics Platform"/>
            <consortium name="The Broad Institute Genome Sequencing Center for Infectious Disease"/>
            <person name="Wu L."/>
            <person name="Ma J."/>
        </authorList>
    </citation>
    <scope>NUCLEOTIDE SEQUENCE [LARGE SCALE GENOMIC DNA]</scope>
    <source>
        <strain evidence="2">CCM 7526</strain>
    </source>
</reference>
<name>A0ABW4A7R4_9ACTN</name>
<evidence type="ECO:0000313" key="1">
    <source>
        <dbReference type="EMBL" id="MFD1366285.1"/>
    </source>
</evidence>
<accession>A0ABW4A7R4</accession>
<proteinExistence type="predicted"/>
<comment type="caution">
    <text evidence="1">The sequence shown here is derived from an EMBL/GenBank/DDBJ whole genome shotgun (WGS) entry which is preliminary data.</text>
</comment>
<gene>
    <name evidence="1" type="ORF">ACFQ5G_13105</name>
</gene>
<evidence type="ECO:0008006" key="3">
    <source>
        <dbReference type="Google" id="ProtNLM"/>
    </source>
</evidence>
<sequence length="120" mass="12946">MRQLRGHQGVPCAWACRNESDAGENVGEAGAVVTLVGAQVGDMVVAPHTPVRPAWHCNGCGDAWPCATAKESMLIEYADCELALMEYLAMQCVAAIDDLRDSRSPVPKDLFGRFLGWAKL</sequence>
<organism evidence="1 2">
    <name type="scientific">Actinoplanes sichuanensis</name>
    <dbReference type="NCBI Taxonomy" id="512349"/>
    <lineage>
        <taxon>Bacteria</taxon>
        <taxon>Bacillati</taxon>
        <taxon>Actinomycetota</taxon>
        <taxon>Actinomycetes</taxon>
        <taxon>Micromonosporales</taxon>
        <taxon>Micromonosporaceae</taxon>
        <taxon>Actinoplanes</taxon>
    </lineage>
</organism>
<evidence type="ECO:0000313" key="2">
    <source>
        <dbReference type="Proteomes" id="UP001597183"/>
    </source>
</evidence>
<dbReference type="EMBL" id="JBHTMK010000017">
    <property type="protein sequence ID" value="MFD1366285.1"/>
    <property type="molecule type" value="Genomic_DNA"/>
</dbReference>
<dbReference type="RefSeq" id="WP_317795667.1">
    <property type="nucleotide sequence ID" value="NZ_AP028461.1"/>
</dbReference>
<dbReference type="Proteomes" id="UP001597183">
    <property type="component" value="Unassembled WGS sequence"/>
</dbReference>
<protein>
    <recommendedName>
        <fullName evidence="3">Flavin reductase</fullName>
    </recommendedName>
</protein>
<keyword evidence="2" id="KW-1185">Reference proteome</keyword>